<proteinExistence type="predicted"/>
<accession>A0A0V0TYJ8</accession>
<sequence length="192" mass="22080">MSKEQYSLATPNKDCHRFVTARLHHQQLARSNRRTTITLLRSSILYQPAQKTQVSESYDFTGTMADESWDNEPKVRITPTMLKSGRYNGKIVTLLGLIDSSDFANQSATLDIGERTKVNVKFKCEAIEVENCYAQLVCRVVNPKEVQCVYHTVFPPDMTAKMDIDSYLRAVNMYFIILSEPVYFLEQHEEVQ</sequence>
<dbReference type="AlphaFoldDB" id="A0A0V0TYJ8"/>
<name>A0A0V0TYJ8_9BILA</name>
<gene>
    <name evidence="1" type="ORF">T05_13005</name>
</gene>
<evidence type="ECO:0008006" key="3">
    <source>
        <dbReference type="Google" id="ProtNLM"/>
    </source>
</evidence>
<keyword evidence="2" id="KW-1185">Reference proteome</keyword>
<evidence type="ECO:0000313" key="2">
    <source>
        <dbReference type="Proteomes" id="UP000055048"/>
    </source>
</evidence>
<protein>
    <recommendedName>
        <fullName evidence="3">Replication protein A 14 kDa subunit</fullName>
    </recommendedName>
</protein>
<organism evidence="1 2">
    <name type="scientific">Trichinella murrelli</name>
    <dbReference type="NCBI Taxonomy" id="144512"/>
    <lineage>
        <taxon>Eukaryota</taxon>
        <taxon>Metazoa</taxon>
        <taxon>Ecdysozoa</taxon>
        <taxon>Nematoda</taxon>
        <taxon>Enoplea</taxon>
        <taxon>Dorylaimia</taxon>
        <taxon>Trichinellida</taxon>
        <taxon>Trichinellidae</taxon>
        <taxon>Trichinella</taxon>
    </lineage>
</organism>
<dbReference type="Proteomes" id="UP000055048">
    <property type="component" value="Unassembled WGS sequence"/>
</dbReference>
<reference evidence="1 2" key="1">
    <citation type="submission" date="2015-01" db="EMBL/GenBank/DDBJ databases">
        <title>Evolution of Trichinella species and genotypes.</title>
        <authorList>
            <person name="Korhonen P.K."/>
            <person name="Edoardo P."/>
            <person name="Giuseppe L.R."/>
            <person name="Gasser R.B."/>
        </authorList>
    </citation>
    <scope>NUCLEOTIDE SEQUENCE [LARGE SCALE GENOMIC DNA]</scope>
    <source>
        <strain evidence="1">ISS417</strain>
    </source>
</reference>
<dbReference type="OrthoDB" id="5912419at2759"/>
<dbReference type="InterPro" id="IPR012340">
    <property type="entry name" value="NA-bd_OB-fold"/>
</dbReference>
<evidence type="ECO:0000313" key="1">
    <source>
        <dbReference type="EMBL" id="KRX44090.1"/>
    </source>
</evidence>
<dbReference type="Gene3D" id="2.40.50.140">
    <property type="entry name" value="Nucleic acid-binding proteins"/>
    <property type="match status" value="1"/>
</dbReference>
<dbReference type="EMBL" id="JYDJ01000104">
    <property type="protein sequence ID" value="KRX44090.1"/>
    <property type="molecule type" value="Genomic_DNA"/>
</dbReference>
<comment type="caution">
    <text evidence="1">The sequence shown here is derived from an EMBL/GenBank/DDBJ whole genome shotgun (WGS) entry which is preliminary data.</text>
</comment>
<dbReference type="STRING" id="144512.A0A0V0TYJ8"/>